<evidence type="ECO:0000313" key="2">
    <source>
        <dbReference type="EMBL" id="PLW46489.1"/>
    </source>
</evidence>
<dbReference type="AlphaFoldDB" id="A0A2N5V908"/>
<feature type="region of interest" description="Disordered" evidence="1">
    <location>
        <begin position="1"/>
        <end position="23"/>
    </location>
</feature>
<gene>
    <name evidence="2" type="ORF">PCASD_06295</name>
</gene>
<reference evidence="2 3" key="1">
    <citation type="submission" date="2017-11" db="EMBL/GenBank/DDBJ databases">
        <title>De novo assembly and phasing of dikaryotic genomes from two isolates of Puccinia coronata f. sp. avenae, the causal agent of oat crown rust.</title>
        <authorList>
            <person name="Miller M.E."/>
            <person name="Zhang Y."/>
            <person name="Omidvar V."/>
            <person name="Sperschneider J."/>
            <person name="Schwessinger B."/>
            <person name="Raley C."/>
            <person name="Palmer J.M."/>
            <person name="Garnica D."/>
            <person name="Upadhyaya N."/>
            <person name="Rathjen J."/>
            <person name="Taylor J.M."/>
            <person name="Park R.F."/>
            <person name="Dodds P.N."/>
            <person name="Hirsch C.D."/>
            <person name="Kianian S.F."/>
            <person name="Figueroa M."/>
        </authorList>
    </citation>
    <scope>NUCLEOTIDE SEQUENCE [LARGE SCALE GENOMIC DNA]</scope>
    <source>
        <strain evidence="2">12SD80</strain>
    </source>
</reference>
<dbReference type="Proteomes" id="UP000235392">
    <property type="component" value="Unassembled WGS sequence"/>
</dbReference>
<name>A0A2N5V908_9BASI</name>
<evidence type="ECO:0000256" key="1">
    <source>
        <dbReference type="SAM" id="MobiDB-lite"/>
    </source>
</evidence>
<sequence>MAAREPTREQRGNAQQGNRHSLRNHYLRVNTCVPEETVSLTGSCSTQWHLAPDNDERMRQLLVFAGKDRSISQQQSLRSMKNALDGRRAHTFELGAVGTTIQQLKDEPDWAKKKSE</sequence>
<dbReference type="EMBL" id="PGCI01000039">
    <property type="protein sequence ID" value="PLW46489.1"/>
    <property type="molecule type" value="Genomic_DNA"/>
</dbReference>
<organism evidence="2 3">
    <name type="scientific">Puccinia coronata f. sp. avenae</name>
    <dbReference type="NCBI Taxonomy" id="200324"/>
    <lineage>
        <taxon>Eukaryota</taxon>
        <taxon>Fungi</taxon>
        <taxon>Dikarya</taxon>
        <taxon>Basidiomycota</taxon>
        <taxon>Pucciniomycotina</taxon>
        <taxon>Pucciniomycetes</taxon>
        <taxon>Pucciniales</taxon>
        <taxon>Pucciniaceae</taxon>
        <taxon>Puccinia</taxon>
    </lineage>
</organism>
<accession>A0A2N5V908</accession>
<evidence type="ECO:0000313" key="3">
    <source>
        <dbReference type="Proteomes" id="UP000235392"/>
    </source>
</evidence>
<protein>
    <submittedName>
        <fullName evidence="2">Uncharacterized protein</fullName>
    </submittedName>
</protein>
<proteinExistence type="predicted"/>
<comment type="caution">
    <text evidence="2">The sequence shown here is derived from an EMBL/GenBank/DDBJ whole genome shotgun (WGS) entry which is preliminary data.</text>
</comment>
<feature type="compositionally biased region" description="Basic and acidic residues" evidence="1">
    <location>
        <begin position="1"/>
        <end position="11"/>
    </location>
</feature>